<evidence type="ECO:0000313" key="3">
    <source>
        <dbReference type="Proteomes" id="UP000184203"/>
    </source>
</evidence>
<gene>
    <name evidence="2" type="ORF">SAMN05444342_1236</name>
</gene>
<dbReference type="AlphaFoldDB" id="A0A1M6SDW9"/>
<sequence>MVKAVRPVVGVRMTEFSNEEQRILEFLRESVAGGERYFRAKNIAKHLGLSSKQVGSRLPRLAEKSEDVDIEKWGRARSTTWKVSPS</sequence>
<dbReference type="InterPro" id="IPR055547">
    <property type="entry name" value="DUF7123"/>
</dbReference>
<name>A0A1M6SDW9_HALPU</name>
<evidence type="ECO:0000313" key="2">
    <source>
        <dbReference type="EMBL" id="SHK42962.1"/>
    </source>
</evidence>
<protein>
    <recommendedName>
        <fullName evidence="1">DUF7123 domain-containing protein</fullName>
    </recommendedName>
</protein>
<dbReference type="Gene3D" id="1.10.10.10">
    <property type="entry name" value="Winged helix-like DNA-binding domain superfamily/Winged helix DNA-binding domain"/>
    <property type="match status" value="1"/>
</dbReference>
<evidence type="ECO:0000259" key="1">
    <source>
        <dbReference type="Pfam" id="PF23438"/>
    </source>
</evidence>
<proteinExistence type="predicted"/>
<accession>A0A1M6SDW9</accession>
<dbReference type="Pfam" id="PF23438">
    <property type="entry name" value="DUF7123"/>
    <property type="match status" value="1"/>
</dbReference>
<dbReference type="InterPro" id="IPR036388">
    <property type="entry name" value="WH-like_DNA-bd_sf"/>
</dbReference>
<reference evidence="3" key="1">
    <citation type="submission" date="2016-11" db="EMBL/GenBank/DDBJ databases">
        <authorList>
            <person name="Varghese N."/>
            <person name="Submissions S."/>
        </authorList>
    </citation>
    <scope>NUCLEOTIDE SEQUENCE [LARGE SCALE GENOMIC DNA]</scope>
    <source>
        <strain evidence="3">DX253</strain>
    </source>
</reference>
<feature type="domain" description="DUF7123" evidence="1">
    <location>
        <begin position="13"/>
        <end position="84"/>
    </location>
</feature>
<keyword evidence="3" id="KW-1185">Reference proteome</keyword>
<dbReference type="Proteomes" id="UP000184203">
    <property type="component" value="Unassembled WGS sequence"/>
</dbReference>
<dbReference type="EMBL" id="FRAN01000002">
    <property type="protein sequence ID" value="SHK42962.1"/>
    <property type="molecule type" value="Genomic_DNA"/>
</dbReference>
<organism evidence="2 3">
    <name type="scientific">Haladaptatus paucihalophilus DX253</name>
    <dbReference type="NCBI Taxonomy" id="797209"/>
    <lineage>
        <taxon>Archaea</taxon>
        <taxon>Methanobacteriati</taxon>
        <taxon>Methanobacteriota</taxon>
        <taxon>Stenosarchaea group</taxon>
        <taxon>Halobacteria</taxon>
        <taxon>Halobacteriales</taxon>
        <taxon>Haladaptataceae</taxon>
        <taxon>Haladaptatus</taxon>
    </lineage>
</organism>